<dbReference type="SUPFAM" id="SSF141694">
    <property type="entry name" value="AF2212/PG0164-like"/>
    <property type="match status" value="1"/>
</dbReference>
<dbReference type="RefSeq" id="WP_229986747.1">
    <property type="nucleotide sequence ID" value="NZ_JAJJMO010000001.1"/>
</dbReference>
<proteinExistence type="predicted"/>
<keyword evidence="2" id="KW-1185">Reference proteome</keyword>
<dbReference type="InterPro" id="IPR037079">
    <property type="entry name" value="AF2212/PG0164-like_sf"/>
</dbReference>
<comment type="caution">
    <text evidence="1">The sequence shown here is derived from an EMBL/GenBank/DDBJ whole genome shotgun (WGS) entry which is preliminary data.</text>
</comment>
<dbReference type="Gene3D" id="2.40.30.100">
    <property type="entry name" value="AF2212/PG0164-like"/>
    <property type="match status" value="1"/>
</dbReference>
<gene>
    <name evidence="1" type="ORF">LNQ49_00020</name>
</gene>
<dbReference type="EMBL" id="JAJJMO010000001">
    <property type="protein sequence ID" value="MCC9069988.1"/>
    <property type="molecule type" value="Genomic_DNA"/>
</dbReference>
<protein>
    <submittedName>
        <fullName evidence="1">YdeI/OmpD-associated family protein</fullName>
    </submittedName>
</protein>
<dbReference type="Pfam" id="PF13376">
    <property type="entry name" value="OmdA"/>
    <property type="match status" value="1"/>
</dbReference>
<organism evidence="1 2">
    <name type="scientific">Flavobacterium pisciphilum</name>
    <dbReference type="NCBI Taxonomy" id="2893755"/>
    <lineage>
        <taxon>Bacteria</taxon>
        <taxon>Pseudomonadati</taxon>
        <taxon>Bacteroidota</taxon>
        <taxon>Flavobacteriia</taxon>
        <taxon>Flavobacteriales</taxon>
        <taxon>Flavobacteriaceae</taxon>
        <taxon>Flavobacterium</taxon>
    </lineage>
</organism>
<evidence type="ECO:0000313" key="1">
    <source>
        <dbReference type="EMBL" id="MCC9069988.1"/>
    </source>
</evidence>
<dbReference type="Pfam" id="PF08922">
    <property type="entry name" value="DUF1905"/>
    <property type="match status" value="1"/>
</dbReference>
<dbReference type="Proteomes" id="UP001430919">
    <property type="component" value="Unassembled WGS sequence"/>
</dbReference>
<accession>A0ABS8MMV6</accession>
<dbReference type="InterPro" id="IPR015018">
    <property type="entry name" value="DUF1905"/>
</dbReference>
<reference evidence="1" key="1">
    <citation type="submission" date="2021-11" db="EMBL/GenBank/DDBJ databases">
        <title>Description of novel Flavobacterium species.</title>
        <authorList>
            <person name="Saticioglu I.B."/>
            <person name="Ay H."/>
            <person name="Altun S."/>
            <person name="Duman M."/>
        </authorList>
    </citation>
    <scope>NUCLEOTIDE SEQUENCE</scope>
    <source>
        <strain evidence="1">F-65</strain>
    </source>
</reference>
<name>A0ABS8MMV6_9FLAO</name>
<evidence type="ECO:0000313" key="2">
    <source>
        <dbReference type="Proteomes" id="UP001430919"/>
    </source>
</evidence>
<sequence length="158" mass="18334">MKEQIPLVDKEYLLEKFQGKGGWTFAKIPEIQASEKTPFGWVRVCGSIDDFEIKSYNLQSMGNGKLFLPVKAEIRKKIKKKEGDYVRIILYEDNLTTEITDELKLCLMDEPRALETFLSYSNAEQKTIMEWIYSAKTDKIKVKRIVDTIDTISKTIKL</sequence>